<dbReference type="AlphaFoldDB" id="A0A1D1ZQF1"/>
<evidence type="ECO:0000313" key="1">
    <source>
        <dbReference type="EMBL" id="JAT69027.1"/>
    </source>
</evidence>
<gene>
    <name evidence="1" type="ORF">g.60546</name>
</gene>
<proteinExistence type="predicted"/>
<name>A0A1D1ZQF1_AUXPR</name>
<sequence length="134" mass="14169">MDALSELPYACGERGDQELLATALMSTPPTPGCGLDWRSLDSPCQEGLLSPSELLSSDLMDAETFPCLAMHLEEQARELEDAWACCEEPEVPCLASSDTVPKPGFEDEPLLSLSGSATRVFTDADSSRGGAASA</sequence>
<dbReference type="EMBL" id="GDKF01009595">
    <property type="protein sequence ID" value="JAT69027.1"/>
    <property type="molecule type" value="Transcribed_RNA"/>
</dbReference>
<feature type="non-terminal residue" evidence="1">
    <location>
        <position position="134"/>
    </location>
</feature>
<reference evidence="1" key="1">
    <citation type="submission" date="2015-08" db="EMBL/GenBank/DDBJ databases">
        <authorList>
            <person name="Babu N.S."/>
            <person name="Beckwith C.J."/>
            <person name="Beseler K.G."/>
            <person name="Brison A."/>
            <person name="Carone J.V."/>
            <person name="Caskin T.P."/>
            <person name="Diamond M."/>
            <person name="Durham M.E."/>
            <person name="Foxe J.M."/>
            <person name="Go M."/>
            <person name="Henderson B.A."/>
            <person name="Jones I.B."/>
            <person name="McGettigan J.A."/>
            <person name="Micheletti S.J."/>
            <person name="Nasrallah M.E."/>
            <person name="Ortiz D."/>
            <person name="Piller C.R."/>
            <person name="Privatt S.R."/>
            <person name="Schneider S.L."/>
            <person name="Sharp S."/>
            <person name="Smith T.C."/>
            <person name="Stanton J.D."/>
            <person name="Ullery H.E."/>
            <person name="Wilson R.J."/>
            <person name="Serrano M.G."/>
            <person name="Buck G."/>
            <person name="Lee V."/>
            <person name="Wang Y."/>
            <person name="Carvalho R."/>
            <person name="Voegtly L."/>
            <person name="Shi R."/>
            <person name="Duckworth R."/>
            <person name="Johnson A."/>
            <person name="Loviza R."/>
            <person name="Walstead R."/>
            <person name="Shah Z."/>
            <person name="Kiflezghi M."/>
            <person name="Wade K."/>
            <person name="Ball S.L."/>
            <person name="Bradley K.W."/>
            <person name="Asai D.J."/>
            <person name="Bowman C.A."/>
            <person name="Russell D.A."/>
            <person name="Pope W.H."/>
            <person name="Jacobs-Sera D."/>
            <person name="Hendrix R.W."/>
            <person name="Hatfull G.F."/>
        </authorList>
    </citation>
    <scope>NUCLEOTIDE SEQUENCE</scope>
</reference>
<organism evidence="1">
    <name type="scientific">Auxenochlorella protothecoides</name>
    <name type="common">Green microalga</name>
    <name type="synonym">Chlorella protothecoides</name>
    <dbReference type="NCBI Taxonomy" id="3075"/>
    <lineage>
        <taxon>Eukaryota</taxon>
        <taxon>Viridiplantae</taxon>
        <taxon>Chlorophyta</taxon>
        <taxon>core chlorophytes</taxon>
        <taxon>Trebouxiophyceae</taxon>
        <taxon>Chlorellales</taxon>
        <taxon>Chlorellaceae</taxon>
        <taxon>Auxenochlorella</taxon>
    </lineage>
</organism>
<accession>A0A1D1ZQF1</accession>
<protein>
    <submittedName>
        <fullName evidence="1">Uncharacterized protein</fullName>
    </submittedName>
</protein>